<evidence type="ECO:0000313" key="2">
    <source>
        <dbReference type="Proteomes" id="UP000541444"/>
    </source>
</evidence>
<dbReference type="AlphaFoldDB" id="A0A7J7NZ24"/>
<name>A0A7J7NZ24_9MAGN</name>
<dbReference type="EMBL" id="JACGCM010000427">
    <property type="protein sequence ID" value="KAF6172441.1"/>
    <property type="molecule type" value="Genomic_DNA"/>
</dbReference>
<reference evidence="1 2" key="1">
    <citation type="journal article" date="2020" name="IScience">
        <title>Genome Sequencing of the Endangered Kingdonia uniflora (Circaeasteraceae, Ranunculales) Reveals Potential Mechanisms of Evolutionary Specialization.</title>
        <authorList>
            <person name="Sun Y."/>
            <person name="Deng T."/>
            <person name="Zhang A."/>
            <person name="Moore M.J."/>
            <person name="Landis J.B."/>
            <person name="Lin N."/>
            <person name="Zhang H."/>
            <person name="Zhang X."/>
            <person name="Huang J."/>
            <person name="Zhang X."/>
            <person name="Sun H."/>
            <person name="Wang H."/>
        </authorList>
    </citation>
    <scope>NUCLEOTIDE SEQUENCE [LARGE SCALE GENOMIC DNA]</scope>
    <source>
        <strain evidence="1">TB1705</strain>
        <tissue evidence="1">Leaf</tissue>
    </source>
</reference>
<comment type="caution">
    <text evidence="1">The sequence shown here is derived from an EMBL/GenBank/DDBJ whole genome shotgun (WGS) entry which is preliminary data.</text>
</comment>
<keyword evidence="2" id="KW-1185">Reference proteome</keyword>
<protein>
    <submittedName>
        <fullName evidence="1">Uncharacterized protein</fullName>
    </submittedName>
</protein>
<sequence length="61" mass="6872">MSVDRETSRVMKGVQHGACEFVSSNKRALLVHILSEAKAAQPTLSLNHQSWWLTKQLILII</sequence>
<gene>
    <name evidence="1" type="ORF">GIB67_006954</name>
</gene>
<dbReference type="Proteomes" id="UP000541444">
    <property type="component" value="Unassembled WGS sequence"/>
</dbReference>
<evidence type="ECO:0000313" key="1">
    <source>
        <dbReference type="EMBL" id="KAF6172441.1"/>
    </source>
</evidence>
<proteinExistence type="predicted"/>
<accession>A0A7J7NZ24</accession>
<organism evidence="1 2">
    <name type="scientific">Kingdonia uniflora</name>
    <dbReference type="NCBI Taxonomy" id="39325"/>
    <lineage>
        <taxon>Eukaryota</taxon>
        <taxon>Viridiplantae</taxon>
        <taxon>Streptophyta</taxon>
        <taxon>Embryophyta</taxon>
        <taxon>Tracheophyta</taxon>
        <taxon>Spermatophyta</taxon>
        <taxon>Magnoliopsida</taxon>
        <taxon>Ranunculales</taxon>
        <taxon>Circaeasteraceae</taxon>
        <taxon>Kingdonia</taxon>
    </lineage>
</organism>